<comment type="caution">
    <text evidence="6">The sequence shown here is derived from an EMBL/GenBank/DDBJ whole genome shotgun (WGS) entry which is preliminary data.</text>
</comment>
<organism evidence="6 7">
    <name type="scientific">Acinetobacter guillouiae</name>
    <name type="common">Acinetobacter genomosp. 11</name>
    <dbReference type="NCBI Taxonomy" id="106649"/>
    <lineage>
        <taxon>Bacteria</taxon>
        <taxon>Pseudomonadati</taxon>
        <taxon>Pseudomonadota</taxon>
        <taxon>Gammaproteobacteria</taxon>
        <taxon>Moraxellales</taxon>
        <taxon>Moraxellaceae</taxon>
        <taxon>Acinetobacter</taxon>
    </lineage>
</organism>
<keyword evidence="2" id="KW-0238">DNA-binding</keyword>
<dbReference type="PROSITE" id="PS51078">
    <property type="entry name" value="ICLR_ED"/>
    <property type="match status" value="1"/>
</dbReference>
<dbReference type="InterPro" id="IPR005471">
    <property type="entry name" value="Tscrpt_reg_IclR_N"/>
</dbReference>
<dbReference type="InterPro" id="IPR050707">
    <property type="entry name" value="HTH_MetabolicPath_Reg"/>
</dbReference>
<evidence type="ECO:0000313" key="6">
    <source>
        <dbReference type="EMBL" id="MCF0265720.1"/>
    </source>
</evidence>
<evidence type="ECO:0000313" key="7">
    <source>
        <dbReference type="Proteomes" id="UP000887320"/>
    </source>
</evidence>
<dbReference type="Pfam" id="PF01614">
    <property type="entry name" value="IclR_C"/>
    <property type="match status" value="1"/>
</dbReference>
<dbReference type="AlphaFoldDB" id="A0A6A1RL65"/>
<dbReference type="Gene3D" id="1.10.10.10">
    <property type="entry name" value="Winged helix-like DNA-binding domain superfamily/Winged helix DNA-binding domain"/>
    <property type="match status" value="1"/>
</dbReference>
<dbReference type="SUPFAM" id="SSF55781">
    <property type="entry name" value="GAF domain-like"/>
    <property type="match status" value="1"/>
</dbReference>
<dbReference type="SMART" id="SM00346">
    <property type="entry name" value="HTH_ICLR"/>
    <property type="match status" value="1"/>
</dbReference>
<dbReference type="Pfam" id="PF09339">
    <property type="entry name" value="HTH_IclR"/>
    <property type="match status" value="1"/>
</dbReference>
<sequence>MTQDTKRNKGSSITRVLEILEAIGEAKHPPSPLDLSLALDIPKPSIHRLIQLLEKEGYVKVDLHGGLLVGGRVKQLLFNVWENEKFRIERFSILEKLSNKIGETCGIAILQDNHMLYVDRIQTNWPLQVYLPVGSTVPVWCTSSGKLFLSHLSAEKRKNILKNIPITQYTKNTITDLNLLESEIQRIGVTNLGTDNEEFIAGMVACSVPILHPNGEIIACLYTHAPSIRKSLDDLISYQDALRDAANDLNIYIKNSID</sequence>
<dbReference type="InterPro" id="IPR036388">
    <property type="entry name" value="WH-like_DNA-bd_sf"/>
</dbReference>
<dbReference type="PANTHER" id="PTHR30136:SF24">
    <property type="entry name" value="HTH-TYPE TRANSCRIPTIONAL REPRESSOR ALLR"/>
    <property type="match status" value="1"/>
</dbReference>
<gene>
    <name evidence="6" type="ORF">KW868_14830</name>
</gene>
<protein>
    <recommendedName>
        <fullName evidence="4">HTH-type transcriptional repressor AllR</fullName>
    </recommendedName>
    <alternativeName>
        <fullName evidence="5">Negative regulator of allantoin and glyoxylate utilization operons</fullName>
    </alternativeName>
</protein>
<dbReference type="Proteomes" id="UP000887320">
    <property type="component" value="Unassembled WGS sequence"/>
</dbReference>
<evidence type="ECO:0000256" key="5">
    <source>
        <dbReference type="ARBA" id="ARBA00042627"/>
    </source>
</evidence>
<evidence type="ECO:0000256" key="4">
    <source>
        <dbReference type="ARBA" id="ARBA00040379"/>
    </source>
</evidence>
<dbReference type="InterPro" id="IPR036390">
    <property type="entry name" value="WH_DNA-bd_sf"/>
</dbReference>
<reference evidence="6" key="1">
    <citation type="submission" date="2021-07" db="EMBL/GenBank/DDBJ databases">
        <authorList>
            <person name="Fernandez M."/>
            <person name="Pereira P."/>
            <person name="Torres Tejerizo G.A."/>
            <person name="Gonzalez P."/>
            <person name="Agostini E."/>
        </authorList>
    </citation>
    <scope>NUCLEOTIDE SEQUENCE</scope>
    <source>
        <strain evidence="6">SFC 500-1A</strain>
    </source>
</reference>
<proteinExistence type="predicted"/>
<dbReference type="InterPro" id="IPR029016">
    <property type="entry name" value="GAF-like_dom_sf"/>
</dbReference>
<evidence type="ECO:0000256" key="2">
    <source>
        <dbReference type="ARBA" id="ARBA00023125"/>
    </source>
</evidence>
<dbReference type="GO" id="GO:0003700">
    <property type="term" value="F:DNA-binding transcription factor activity"/>
    <property type="evidence" value="ECO:0007669"/>
    <property type="project" value="TreeGrafter"/>
</dbReference>
<dbReference type="SUPFAM" id="SSF46785">
    <property type="entry name" value="Winged helix' DNA-binding domain"/>
    <property type="match status" value="1"/>
</dbReference>
<evidence type="ECO:0000256" key="1">
    <source>
        <dbReference type="ARBA" id="ARBA00023015"/>
    </source>
</evidence>
<dbReference type="RefSeq" id="WP_004724755.1">
    <property type="nucleotide sequence ID" value="NZ_BBRY01000015.1"/>
</dbReference>
<keyword evidence="3" id="KW-0804">Transcription</keyword>
<keyword evidence="1" id="KW-0805">Transcription regulation</keyword>
<accession>A0A6A1RL65</accession>
<name>A0A6A1RL65_ACIGI</name>
<dbReference type="Gene3D" id="3.30.450.40">
    <property type="match status" value="1"/>
</dbReference>
<dbReference type="EMBL" id="JAHWXT010000005">
    <property type="protein sequence ID" value="MCF0265720.1"/>
    <property type="molecule type" value="Genomic_DNA"/>
</dbReference>
<dbReference type="InterPro" id="IPR014757">
    <property type="entry name" value="Tscrpt_reg_IclR_C"/>
</dbReference>
<dbReference type="GO" id="GO:0003677">
    <property type="term" value="F:DNA binding"/>
    <property type="evidence" value="ECO:0007669"/>
    <property type="project" value="UniProtKB-KW"/>
</dbReference>
<evidence type="ECO:0000256" key="3">
    <source>
        <dbReference type="ARBA" id="ARBA00023163"/>
    </source>
</evidence>
<dbReference type="PROSITE" id="PS51077">
    <property type="entry name" value="HTH_ICLR"/>
    <property type="match status" value="1"/>
</dbReference>
<dbReference type="PANTHER" id="PTHR30136">
    <property type="entry name" value="HELIX-TURN-HELIX TRANSCRIPTIONAL REGULATOR, ICLR FAMILY"/>
    <property type="match status" value="1"/>
</dbReference>
<dbReference type="GO" id="GO:0045892">
    <property type="term" value="P:negative regulation of DNA-templated transcription"/>
    <property type="evidence" value="ECO:0007669"/>
    <property type="project" value="TreeGrafter"/>
</dbReference>